<accession>A0A218Z5R1</accession>
<comment type="caution">
    <text evidence="2">The sequence shown here is derived from an EMBL/GenBank/DDBJ whole genome shotgun (WGS) entry which is preliminary data.</text>
</comment>
<dbReference type="AlphaFoldDB" id="A0A218Z5R1"/>
<feature type="region of interest" description="Disordered" evidence="1">
    <location>
        <begin position="1"/>
        <end position="80"/>
    </location>
</feature>
<feature type="compositionally biased region" description="Polar residues" evidence="1">
    <location>
        <begin position="15"/>
        <end position="27"/>
    </location>
</feature>
<dbReference type="InParanoid" id="A0A218Z5R1"/>
<dbReference type="OrthoDB" id="4158258at2759"/>
<gene>
    <name evidence="2" type="ORF">B2J93_3670</name>
</gene>
<dbReference type="Proteomes" id="UP000242519">
    <property type="component" value="Unassembled WGS sequence"/>
</dbReference>
<keyword evidence="3" id="KW-1185">Reference proteome</keyword>
<protein>
    <submittedName>
        <fullName evidence="2">Uncharacterized protein</fullName>
    </submittedName>
</protein>
<evidence type="ECO:0000313" key="3">
    <source>
        <dbReference type="Proteomes" id="UP000242519"/>
    </source>
</evidence>
<organism evidence="2 3">
    <name type="scientific">Diplocarpon coronariae</name>
    <dbReference type="NCBI Taxonomy" id="2795749"/>
    <lineage>
        <taxon>Eukaryota</taxon>
        <taxon>Fungi</taxon>
        <taxon>Dikarya</taxon>
        <taxon>Ascomycota</taxon>
        <taxon>Pezizomycotina</taxon>
        <taxon>Leotiomycetes</taxon>
        <taxon>Helotiales</taxon>
        <taxon>Drepanopezizaceae</taxon>
        <taxon>Diplocarpon</taxon>
    </lineage>
</organism>
<sequence length="425" mass="47941">MPLFFSRSDQKIRRSSSNMASQNTAQKEANMLPYRDLNNTSIKYTPGPDAPKTVTNSYDSDAEPLVPRPSAEQPTELSEYDRQHFTATGRPAPAFKASGLANLGGHMYTMPQLLPKRYTDDSIIPAIITDVIPSARAPEVGKSEKKGLLSKLKGSKEGEAKDKVLKVVYMPRREYQRFFARDEKGNYMGTEEQRRWTEDELELEFAKYKPEPTQRRKEGIFYLERGDGKGGCTSPLVSSDHVKQMYQNRHDCELGATARRTAVPVPHAGVAGDIEISKAPATRNLSRPALPSIATCAPAEAKMRLPSSSRCCLPPDPVEVDLDVQQKIDFETKVRDGPWRAVMGSTRKWDHVDPGKDMDTEAWCGQESMDGTWPSFRQFIARLYKTSHRRIRGLYNRIERSHLIAFRRDSAIMIYTREIPNPAEG</sequence>
<dbReference type="EMBL" id="MZNU01000202">
    <property type="protein sequence ID" value="OWP03044.1"/>
    <property type="molecule type" value="Genomic_DNA"/>
</dbReference>
<reference evidence="2 3" key="1">
    <citation type="submission" date="2017-04" db="EMBL/GenBank/DDBJ databases">
        <title>Draft genome sequence of Marssonina coronaria NL1: causal agent of apple blotch.</title>
        <authorList>
            <person name="Cheng Q."/>
        </authorList>
    </citation>
    <scope>NUCLEOTIDE SEQUENCE [LARGE SCALE GENOMIC DNA]</scope>
    <source>
        <strain evidence="2 3">NL1</strain>
    </source>
</reference>
<proteinExistence type="predicted"/>
<evidence type="ECO:0000313" key="2">
    <source>
        <dbReference type="EMBL" id="OWP03044.1"/>
    </source>
</evidence>
<evidence type="ECO:0000256" key="1">
    <source>
        <dbReference type="SAM" id="MobiDB-lite"/>
    </source>
</evidence>
<name>A0A218Z5R1_9HELO</name>